<evidence type="ECO:0000313" key="6">
    <source>
        <dbReference type="EMBL" id="MFD1949871.1"/>
    </source>
</evidence>
<evidence type="ECO:0000259" key="4">
    <source>
        <dbReference type="PROSITE" id="PS51077"/>
    </source>
</evidence>
<gene>
    <name evidence="6" type="ORF">ACFSGX_03690</name>
</gene>
<dbReference type="SMART" id="SM00346">
    <property type="entry name" value="HTH_ICLR"/>
    <property type="match status" value="1"/>
</dbReference>
<name>A0ABW4TY09_9SPHN</name>
<dbReference type="InterPro" id="IPR029016">
    <property type="entry name" value="GAF-like_dom_sf"/>
</dbReference>
<evidence type="ECO:0000256" key="3">
    <source>
        <dbReference type="ARBA" id="ARBA00023163"/>
    </source>
</evidence>
<dbReference type="InterPro" id="IPR050707">
    <property type="entry name" value="HTH_MetabolicPath_Reg"/>
</dbReference>
<dbReference type="Gene3D" id="3.30.450.40">
    <property type="match status" value="1"/>
</dbReference>
<dbReference type="SUPFAM" id="SSF46785">
    <property type="entry name" value="Winged helix' DNA-binding domain"/>
    <property type="match status" value="1"/>
</dbReference>
<keyword evidence="2" id="KW-0238">DNA-binding</keyword>
<dbReference type="Proteomes" id="UP001597400">
    <property type="component" value="Unassembled WGS sequence"/>
</dbReference>
<dbReference type="RefSeq" id="WP_380927565.1">
    <property type="nucleotide sequence ID" value="NZ_JBHUGS010000001.1"/>
</dbReference>
<evidence type="ECO:0000256" key="2">
    <source>
        <dbReference type="ARBA" id="ARBA00023125"/>
    </source>
</evidence>
<sequence>MNQLVELDANGDPDFMTSLARGLHVLRCFANARGPVTLAEVSQQAGLSRPAVRRCLHTLVRLGYAAREGQAYVLRPKVLALGHAYLASTSLAERAQPILNALCDQIGESCSLGVLEEDRVYYVARAETQRIMSMALRVGSQLPLYCTSMGRVLLAGLPEEELDAYLDRTELVASTPRTVTDRTELRRLITKAREEGFAVVDQELEIGLRSIAVPLRSGGRTRAAINVGVQPARVSMAVLRSRVLPALKKAVQELGSVAPPETLHAR</sequence>
<protein>
    <submittedName>
        <fullName evidence="6">IclR family transcriptional regulator C-terminal domain-containing protein</fullName>
    </submittedName>
</protein>
<dbReference type="Pfam" id="PF01614">
    <property type="entry name" value="IclR_C"/>
    <property type="match status" value="1"/>
</dbReference>
<feature type="domain" description="HTH iclR-type" evidence="4">
    <location>
        <begin position="16"/>
        <end position="76"/>
    </location>
</feature>
<reference evidence="7" key="1">
    <citation type="journal article" date="2019" name="Int. J. Syst. Evol. Microbiol.">
        <title>The Global Catalogue of Microorganisms (GCM) 10K type strain sequencing project: providing services to taxonomists for standard genome sequencing and annotation.</title>
        <authorList>
            <consortium name="The Broad Institute Genomics Platform"/>
            <consortium name="The Broad Institute Genome Sequencing Center for Infectious Disease"/>
            <person name="Wu L."/>
            <person name="Ma J."/>
        </authorList>
    </citation>
    <scope>NUCLEOTIDE SEQUENCE [LARGE SCALE GENOMIC DNA]</scope>
    <source>
        <strain evidence="7">CGMCC 1.12702</strain>
    </source>
</reference>
<feature type="domain" description="IclR-ED" evidence="5">
    <location>
        <begin position="77"/>
        <end position="260"/>
    </location>
</feature>
<dbReference type="NCBIfam" id="TIGR02431">
    <property type="entry name" value="pcaR_pcaU"/>
    <property type="match status" value="1"/>
</dbReference>
<proteinExistence type="predicted"/>
<dbReference type="EMBL" id="JBHUGS010000001">
    <property type="protein sequence ID" value="MFD1949871.1"/>
    <property type="molecule type" value="Genomic_DNA"/>
</dbReference>
<dbReference type="PROSITE" id="PS51078">
    <property type="entry name" value="ICLR_ED"/>
    <property type="match status" value="1"/>
</dbReference>
<dbReference type="InterPro" id="IPR036388">
    <property type="entry name" value="WH-like_DNA-bd_sf"/>
</dbReference>
<dbReference type="PANTHER" id="PTHR30136">
    <property type="entry name" value="HELIX-TURN-HELIX TRANSCRIPTIONAL REGULATOR, ICLR FAMILY"/>
    <property type="match status" value="1"/>
</dbReference>
<dbReference type="Pfam" id="PF09339">
    <property type="entry name" value="HTH_IclR"/>
    <property type="match status" value="1"/>
</dbReference>
<comment type="caution">
    <text evidence="6">The sequence shown here is derived from an EMBL/GenBank/DDBJ whole genome shotgun (WGS) entry which is preliminary data.</text>
</comment>
<dbReference type="PANTHER" id="PTHR30136:SF34">
    <property type="entry name" value="TRANSCRIPTIONAL REGULATOR"/>
    <property type="match status" value="1"/>
</dbReference>
<keyword evidence="1" id="KW-0805">Transcription regulation</keyword>
<dbReference type="SUPFAM" id="SSF55781">
    <property type="entry name" value="GAF domain-like"/>
    <property type="match status" value="1"/>
</dbReference>
<organism evidence="6 7">
    <name type="scientific">Sphingomonas arantia</name>
    <dbReference type="NCBI Taxonomy" id="1460676"/>
    <lineage>
        <taxon>Bacteria</taxon>
        <taxon>Pseudomonadati</taxon>
        <taxon>Pseudomonadota</taxon>
        <taxon>Alphaproteobacteria</taxon>
        <taxon>Sphingomonadales</taxon>
        <taxon>Sphingomonadaceae</taxon>
        <taxon>Sphingomonas</taxon>
    </lineage>
</organism>
<dbReference type="InterPro" id="IPR036390">
    <property type="entry name" value="WH_DNA-bd_sf"/>
</dbReference>
<evidence type="ECO:0000259" key="5">
    <source>
        <dbReference type="PROSITE" id="PS51078"/>
    </source>
</evidence>
<accession>A0ABW4TY09</accession>
<dbReference type="InterPro" id="IPR012794">
    <property type="entry name" value="PcaR_PcaU"/>
</dbReference>
<dbReference type="InterPro" id="IPR014757">
    <property type="entry name" value="Tscrpt_reg_IclR_C"/>
</dbReference>
<evidence type="ECO:0000313" key="7">
    <source>
        <dbReference type="Proteomes" id="UP001597400"/>
    </source>
</evidence>
<keyword evidence="3" id="KW-0804">Transcription</keyword>
<evidence type="ECO:0000256" key="1">
    <source>
        <dbReference type="ARBA" id="ARBA00023015"/>
    </source>
</evidence>
<dbReference type="Gene3D" id="1.10.10.10">
    <property type="entry name" value="Winged helix-like DNA-binding domain superfamily/Winged helix DNA-binding domain"/>
    <property type="match status" value="1"/>
</dbReference>
<dbReference type="InterPro" id="IPR005471">
    <property type="entry name" value="Tscrpt_reg_IclR_N"/>
</dbReference>
<dbReference type="PROSITE" id="PS51077">
    <property type="entry name" value="HTH_ICLR"/>
    <property type="match status" value="1"/>
</dbReference>
<keyword evidence="7" id="KW-1185">Reference proteome</keyword>